<feature type="region of interest" description="Disordered" evidence="1">
    <location>
        <begin position="32"/>
        <end position="71"/>
    </location>
</feature>
<protein>
    <submittedName>
        <fullName evidence="2">Unannotated protein</fullName>
    </submittedName>
</protein>
<feature type="region of interest" description="Disordered" evidence="1">
    <location>
        <begin position="86"/>
        <end position="123"/>
    </location>
</feature>
<accession>A0A6J6WRJ8</accession>
<evidence type="ECO:0000313" key="2">
    <source>
        <dbReference type="EMBL" id="CAB4785843.1"/>
    </source>
</evidence>
<sequence>MVLIRGDHRVRGDACSAVIRGCVAGDFDCAGVQGASPEHTGRRDVRGHARRAGNEQGGGLRRAAGAKFGHGRNREDVVLTVRQTRNDYRAHRARSDDRRAGGADSGVKIGTHDVAGDGRSTGG</sequence>
<feature type="compositionally biased region" description="Basic and acidic residues" evidence="1">
    <location>
        <begin position="86"/>
        <end position="101"/>
    </location>
</feature>
<organism evidence="2">
    <name type="scientific">freshwater metagenome</name>
    <dbReference type="NCBI Taxonomy" id="449393"/>
    <lineage>
        <taxon>unclassified sequences</taxon>
        <taxon>metagenomes</taxon>
        <taxon>ecological metagenomes</taxon>
    </lineage>
</organism>
<name>A0A6J6WRJ8_9ZZZZ</name>
<proteinExistence type="predicted"/>
<evidence type="ECO:0000256" key="1">
    <source>
        <dbReference type="SAM" id="MobiDB-lite"/>
    </source>
</evidence>
<gene>
    <name evidence="2" type="ORF">UFOPK2996_00078</name>
</gene>
<dbReference type="AlphaFoldDB" id="A0A6J6WRJ8"/>
<dbReference type="EMBL" id="CAFAAH010000003">
    <property type="protein sequence ID" value="CAB4785843.1"/>
    <property type="molecule type" value="Genomic_DNA"/>
</dbReference>
<reference evidence="2" key="1">
    <citation type="submission" date="2020-05" db="EMBL/GenBank/DDBJ databases">
        <authorList>
            <person name="Chiriac C."/>
            <person name="Salcher M."/>
            <person name="Ghai R."/>
            <person name="Kavagutti S V."/>
        </authorList>
    </citation>
    <scope>NUCLEOTIDE SEQUENCE</scope>
</reference>